<keyword evidence="3" id="KW-1185">Reference proteome</keyword>
<reference evidence="2" key="1">
    <citation type="submission" date="2023-07" db="EMBL/GenBank/DDBJ databases">
        <authorList>
            <consortium name="AG Swart"/>
            <person name="Singh M."/>
            <person name="Singh A."/>
            <person name="Seah K."/>
            <person name="Emmerich C."/>
        </authorList>
    </citation>
    <scope>NUCLEOTIDE SEQUENCE</scope>
    <source>
        <strain evidence="2">DP1</strain>
    </source>
</reference>
<evidence type="ECO:0000313" key="2">
    <source>
        <dbReference type="EMBL" id="CAI2369105.1"/>
    </source>
</evidence>
<feature type="compositionally biased region" description="Basic residues" evidence="1">
    <location>
        <begin position="1"/>
        <end position="12"/>
    </location>
</feature>
<comment type="caution">
    <text evidence="2">The sequence shown here is derived from an EMBL/GenBank/DDBJ whole genome shotgun (WGS) entry which is preliminary data.</text>
</comment>
<gene>
    <name evidence="2" type="ORF">ECRASSUSDP1_LOCUS10402</name>
</gene>
<sequence length="103" mass="11560">MSRNIPRNKKKSYGNDDVDEVHSTEKEFMKGDPTLRSDHSSVEGGILLKKSDSNVNTNSGFGSSGNDDKSLTSKRKAPSTSKFNRLPFLRLNSNKRRSWIART</sequence>
<feature type="compositionally biased region" description="Polar residues" evidence="1">
    <location>
        <begin position="53"/>
        <end position="65"/>
    </location>
</feature>
<dbReference type="Proteomes" id="UP001295684">
    <property type="component" value="Unassembled WGS sequence"/>
</dbReference>
<accession>A0AAD1UQK8</accession>
<evidence type="ECO:0000256" key="1">
    <source>
        <dbReference type="SAM" id="MobiDB-lite"/>
    </source>
</evidence>
<dbReference type="AlphaFoldDB" id="A0AAD1UQK8"/>
<feature type="compositionally biased region" description="Basic and acidic residues" evidence="1">
    <location>
        <begin position="20"/>
        <end position="41"/>
    </location>
</feature>
<dbReference type="EMBL" id="CAMPGE010010257">
    <property type="protein sequence ID" value="CAI2369105.1"/>
    <property type="molecule type" value="Genomic_DNA"/>
</dbReference>
<organism evidence="2 3">
    <name type="scientific">Euplotes crassus</name>
    <dbReference type="NCBI Taxonomy" id="5936"/>
    <lineage>
        <taxon>Eukaryota</taxon>
        <taxon>Sar</taxon>
        <taxon>Alveolata</taxon>
        <taxon>Ciliophora</taxon>
        <taxon>Intramacronucleata</taxon>
        <taxon>Spirotrichea</taxon>
        <taxon>Hypotrichia</taxon>
        <taxon>Euplotida</taxon>
        <taxon>Euplotidae</taxon>
        <taxon>Moneuplotes</taxon>
    </lineage>
</organism>
<proteinExistence type="predicted"/>
<feature type="region of interest" description="Disordered" evidence="1">
    <location>
        <begin position="1"/>
        <end position="89"/>
    </location>
</feature>
<name>A0AAD1UQK8_EUPCR</name>
<evidence type="ECO:0000313" key="3">
    <source>
        <dbReference type="Proteomes" id="UP001295684"/>
    </source>
</evidence>
<protein>
    <submittedName>
        <fullName evidence="2">Uncharacterized protein</fullName>
    </submittedName>
</protein>